<name>A0ABY5I475_9FIRM</name>
<keyword evidence="5" id="KW-1185">Reference proteome</keyword>
<evidence type="ECO:0000313" key="4">
    <source>
        <dbReference type="EMBL" id="UTY39775.1"/>
    </source>
</evidence>
<dbReference type="InterPro" id="IPR015422">
    <property type="entry name" value="PyrdxlP-dep_Trfase_small"/>
</dbReference>
<proteinExistence type="inferred from homology"/>
<evidence type="ECO:0000256" key="2">
    <source>
        <dbReference type="ARBA" id="ARBA00022898"/>
    </source>
</evidence>
<dbReference type="Proteomes" id="UP001060112">
    <property type="component" value="Chromosome"/>
</dbReference>
<dbReference type="Pfam" id="PF01053">
    <property type="entry name" value="Cys_Met_Meta_PP"/>
    <property type="match status" value="1"/>
</dbReference>
<dbReference type="PANTHER" id="PTHR11808">
    <property type="entry name" value="TRANS-SULFURATION ENZYME FAMILY MEMBER"/>
    <property type="match status" value="1"/>
</dbReference>
<evidence type="ECO:0000256" key="3">
    <source>
        <dbReference type="RuleBase" id="RU362118"/>
    </source>
</evidence>
<dbReference type="GO" id="GO:0016740">
    <property type="term" value="F:transferase activity"/>
    <property type="evidence" value="ECO:0007669"/>
    <property type="project" value="UniProtKB-KW"/>
</dbReference>
<comment type="cofactor">
    <cofactor evidence="1 3">
        <name>pyridoxal 5'-phosphate</name>
        <dbReference type="ChEBI" id="CHEBI:597326"/>
    </cofactor>
</comment>
<protein>
    <submittedName>
        <fullName evidence="4">PLP-dependent transferase</fullName>
    </submittedName>
</protein>
<dbReference type="Gene3D" id="3.90.1150.10">
    <property type="entry name" value="Aspartate Aminotransferase, domain 1"/>
    <property type="match status" value="1"/>
</dbReference>
<dbReference type="RefSeq" id="WP_290141165.1">
    <property type="nucleotide sequence ID" value="NZ_CP101620.1"/>
</dbReference>
<keyword evidence="4" id="KW-0808">Transferase</keyword>
<evidence type="ECO:0000313" key="5">
    <source>
        <dbReference type="Proteomes" id="UP001060112"/>
    </source>
</evidence>
<dbReference type="EMBL" id="CP101620">
    <property type="protein sequence ID" value="UTY39775.1"/>
    <property type="molecule type" value="Genomic_DNA"/>
</dbReference>
<reference evidence="4" key="1">
    <citation type="submission" date="2022-07" db="EMBL/GenBank/DDBJ databases">
        <title>Faecal culturing of patients with breast cancer.</title>
        <authorList>
            <person name="Teng N.M.Y."/>
            <person name="Kiu R."/>
            <person name="Evans R."/>
            <person name="Baker D.J."/>
            <person name="Zenner C."/>
            <person name="Robinson S.D."/>
            <person name="Hall L.J."/>
        </authorList>
    </citation>
    <scope>NUCLEOTIDE SEQUENCE</scope>
    <source>
        <strain evidence="4">LH1062</strain>
    </source>
</reference>
<dbReference type="PANTHER" id="PTHR11808:SF80">
    <property type="entry name" value="CYSTATHIONINE GAMMA-LYASE"/>
    <property type="match status" value="1"/>
</dbReference>
<organism evidence="4 5">
    <name type="scientific">Allocoprobacillus halotolerans</name>
    <dbReference type="NCBI Taxonomy" id="2944914"/>
    <lineage>
        <taxon>Bacteria</taxon>
        <taxon>Bacillati</taxon>
        <taxon>Bacillota</taxon>
        <taxon>Erysipelotrichia</taxon>
        <taxon>Erysipelotrichales</taxon>
        <taxon>Erysipelotrichaceae</taxon>
        <taxon>Allocoprobacillus</taxon>
    </lineage>
</organism>
<accession>A0ABY5I475</accession>
<evidence type="ECO:0000256" key="1">
    <source>
        <dbReference type="ARBA" id="ARBA00001933"/>
    </source>
</evidence>
<dbReference type="InterPro" id="IPR015421">
    <property type="entry name" value="PyrdxlP-dep_Trfase_major"/>
</dbReference>
<dbReference type="InterPro" id="IPR015424">
    <property type="entry name" value="PyrdxlP-dep_Trfase"/>
</dbReference>
<dbReference type="Gene3D" id="3.40.640.10">
    <property type="entry name" value="Type I PLP-dependent aspartate aminotransferase-like (Major domain)"/>
    <property type="match status" value="1"/>
</dbReference>
<keyword evidence="2 3" id="KW-0663">Pyridoxal phosphate</keyword>
<dbReference type="InterPro" id="IPR000277">
    <property type="entry name" value="Cys/Met-Metab_PyrdxlP-dep_enz"/>
</dbReference>
<sequence>MVLTSSFQFQDFQHYVDVNTNQTKAFTYTRGANPTLEIFEQKIAKLENGECVKSFALGMAAISAAILGLIEQSQHILVVNTIYGSASKFIRHLQCLGVESTIIHVSETADIFQHVQDNTKIIYFESPSSQKFEMLDLEMISLFSKKKNIYTIMDNTWSTPLFQNPLCFGIDVVIHSCSKYIGGHSDIVGGILVTNFDTMQKIEELGCNLLGGTMSPVNAWLAIRGLRTLPVRLEKQEESIKEIIDFLKNDSRILKIYHPMISTPKDICQKYLRGYTSLFGF</sequence>
<gene>
    <name evidence="4" type="ORF">NMU03_02900</name>
</gene>
<comment type="similarity">
    <text evidence="3">Belongs to the trans-sulfuration enzymes family.</text>
</comment>
<dbReference type="SUPFAM" id="SSF53383">
    <property type="entry name" value="PLP-dependent transferases"/>
    <property type="match status" value="1"/>
</dbReference>